<dbReference type="EMBL" id="JADYXP020000014">
    <property type="protein sequence ID" value="KAL0110762.1"/>
    <property type="molecule type" value="Genomic_DNA"/>
</dbReference>
<feature type="compositionally biased region" description="Polar residues" evidence="1">
    <location>
        <begin position="88"/>
        <end position="100"/>
    </location>
</feature>
<sequence length="144" mass="16267">MLEERLVNKRLLINPCFDALSTFPALQPNSPWSLHKILQELLQLAAERHSQCTFCWKKHYILAYPQFARMKPKSQKSSCKDLAERATDAQSTQPENTVQSILPLPRASYQSGGSVSDEEIQAFFNEIGNSSAKGSEEKIVKNQL</sequence>
<name>A0AAW2F5L7_9HYME</name>
<protein>
    <submittedName>
        <fullName evidence="2">Uncharacterized protein</fullName>
    </submittedName>
</protein>
<evidence type="ECO:0000313" key="2">
    <source>
        <dbReference type="EMBL" id="KAL0110762.1"/>
    </source>
</evidence>
<accession>A0AAW2F5L7</accession>
<evidence type="ECO:0000256" key="1">
    <source>
        <dbReference type="SAM" id="MobiDB-lite"/>
    </source>
</evidence>
<proteinExistence type="predicted"/>
<organism evidence="2 3">
    <name type="scientific">Cardiocondyla obscurior</name>
    <dbReference type="NCBI Taxonomy" id="286306"/>
    <lineage>
        <taxon>Eukaryota</taxon>
        <taxon>Metazoa</taxon>
        <taxon>Ecdysozoa</taxon>
        <taxon>Arthropoda</taxon>
        <taxon>Hexapoda</taxon>
        <taxon>Insecta</taxon>
        <taxon>Pterygota</taxon>
        <taxon>Neoptera</taxon>
        <taxon>Endopterygota</taxon>
        <taxon>Hymenoptera</taxon>
        <taxon>Apocrita</taxon>
        <taxon>Aculeata</taxon>
        <taxon>Formicoidea</taxon>
        <taxon>Formicidae</taxon>
        <taxon>Myrmicinae</taxon>
        <taxon>Cardiocondyla</taxon>
    </lineage>
</organism>
<evidence type="ECO:0000313" key="3">
    <source>
        <dbReference type="Proteomes" id="UP001430953"/>
    </source>
</evidence>
<keyword evidence="3" id="KW-1185">Reference proteome</keyword>
<reference evidence="2 3" key="1">
    <citation type="submission" date="2023-03" db="EMBL/GenBank/DDBJ databases">
        <title>High recombination rates correlate with genetic variation in Cardiocondyla obscurior ants.</title>
        <authorList>
            <person name="Errbii M."/>
        </authorList>
    </citation>
    <scope>NUCLEOTIDE SEQUENCE [LARGE SCALE GENOMIC DNA]</scope>
    <source>
        <strain evidence="2">Alpha-2009</strain>
        <tissue evidence="2">Whole body</tissue>
    </source>
</reference>
<dbReference type="Proteomes" id="UP001430953">
    <property type="component" value="Unassembled WGS sequence"/>
</dbReference>
<dbReference type="AlphaFoldDB" id="A0AAW2F5L7"/>
<feature type="region of interest" description="Disordered" evidence="1">
    <location>
        <begin position="78"/>
        <end position="103"/>
    </location>
</feature>
<feature type="compositionally biased region" description="Basic and acidic residues" evidence="1">
    <location>
        <begin position="78"/>
        <end position="87"/>
    </location>
</feature>
<gene>
    <name evidence="2" type="ORF">PUN28_014015</name>
</gene>
<comment type="caution">
    <text evidence="2">The sequence shown here is derived from an EMBL/GenBank/DDBJ whole genome shotgun (WGS) entry which is preliminary data.</text>
</comment>